<reference evidence="1" key="1">
    <citation type="submission" date="2021-05" db="EMBL/GenBank/DDBJ databases">
        <authorList>
            <person name="Pietrasiak N."/>
            <person name="Ward R."/>
            <person name="Stajich J.E."/>
            <person name="Kurbessoian T."/>
        </authorList>
    </citation>
    <scope>NUCLEOTIDE SEQUENCE</scope>
    <source>
        <strain evidence="1">JT2-VF2</strain>
    </source>
</reference>
<gene>
    <name evidence="1" type="ORF">KME32_33535</name>
</gene>
<accession>A0A951Q884</accession>
<reference evidence="1" key="2">
    <citation type="journal article" date="2022" name="Microbiol. Resour. Announc.">
        <title>Metagenome Sequencing to Explore Phylogenomics of Terrestrial Cyanobacteria.</title>
        <authorList>
            <person name="Ward R.D."/>
            <person name="Stajich J.E."/>
            <person name="Johansen J.R."/>
            <person name="Huntemann M."/>
            <person name="Clum A."/>
            <person name="Foster B."/>
            <person name="Foster B."/>
            <person name="Roux S."/>
            <person name="Palaniappan K."/>
            <person name="Varghese N."/>
            <person name="Mukherjee S."/>
            <person name="Reddy T.B.K."/>
            <person name="Daum C."/>
            <person name="Copeland A."/>
            <person name="Chen I.A."/>
            <person name="Ivanova N.N."/>
            <person name="Kyrpides N.C."/>
            <person name="Shapiro N."/>
            <person name="Eloe-Fadrosh E.A."/>
            <person name="Pietrasiak N."/>
        </authorList>
    </citation>
    <scope>NUCLEOTIDE SEQUENCE</scope>
    <source>
        <strain evidence="1">JT2-VF2</strain>
    </source>
</reference>
<organism evidence="1 2">
    <name type="scientific">Mojavia pulchra JT2-VF2</name>
    <dbReference type="NCBI Taxonomy" id="287848"/>
    <lineage>
        <taxon>Bacteria</taxon>
        <taxon>Bacillati</taxon>
        <taxon>Cyanobacteriota</taxon>
        <taxon>Cyanophyceae</taxon>
        <taxon>Nostocales</taxon>
        <taxon>Nostocaceae</taxon>
    </lineage>
</organism>
<evidence type="ECO:0008006" key="3">
    <source>
        <dbReference type="Google" id="ProtNLM"/>
    </source>
</evidence>
<evidence type="ECO:0000313" key="1">
    <source>
        <dbReference type="EMBL" id="MBW4565920.1"/>
    </source>
</evidence>
<proteinExistence type="predicted"/>
<name>A0A951Q884_9NOST</name>
<dbReference type="Proteomes" id="UP000715781">
    <property type="component" value="Unassembled WGS sequence"/>
</dbReference>
<sequence>MTNERGKRGREDYTQISGYIPKRLAKAFRIARAAREITQSEALEEIIQEWVKRNLPANFEWDREEERDT</sequence>
<evidence type="ECO:0000313" key="2">
    <source>
        <dbReference type="Proteomes" id="UP000715781"/>
    </source>
</evidence>
<dbReference type="Gene3D" id="1.10.1220.10">
    <property type="entry name" value="Met repressor-like"/>
    <property type="match status" value="1"/>
</dbReference>
<dbReference type="AlphaFoldDB" id="A0A951Q884"/>
<protein>
    <recommendedName>
        <fullName evidence="3">Ribbon-helix-helix protein CopG domain-containing protein</fullName>
    </recommendedName>
</protein>
<comment type="caution">
    <text evidence="1">The sequence shown here is derived from an EMBL/GenBank/DDBJ whole genome shotgun (WGS) entry which is preliminary data.</text>
</comment>
<dbReference type="GO" id="GO:0006355">
    <property type="term" value="P:regulation of DNA-templated transcription"/>
    <property type="evidence" value="ECO:0007669"/>
    <property type="project" value="InterPro"/>
</dbReference>
<dbReference type="EMBL" id="JAHHHN010000052">
    <property type="protein sequence ID" value="MBW4565920.1"/>
    <property type="molecule type" value="Genomic_DNA"/>
</dbReference>
<dbReference type="InterPro" id="IPR013321">
    <property type="entry name" value="Arc_rbn_hlx_hlx"/>
</dbReference>